<sequence length="85" mass="9197">MSFHGSVVNAGCEVSAVDSQRSGEYLRFLQATPDVTLQVSTVNPNCSAQFVSFSVHYEAIPDTRRNDASAPLITSRSGLVTLTYQ</sequence>
<accession>A0A1M7LJQ0</accession>
<protein>
    <recommendedName>
        <fullName evidence="3">Type 1 fimbrial protein</fullName>
    </recommendedName>
</protein>
<dbReference type="Proteomes" id="UP000183983">
    <property type="component" value="Unassembled WGS sequence"/>
</dbReference>
<dbReference type="EMBL" id="FRDA01000003">
    <property type="protein sequence ID" value="SHM78243.1"/>
    <property type="molecule type" value="Genomic_DNA"/>
</dbReference>
<proteinExistence type="predicted"/>
<gene>
    <name evidence="1" type="ORF">SAMN05216593_103123</name>
</gene>
<dbReference type="AlphaFoldDB" id="A0A1M7LJQ0"/>
<evidence type="ECO:0008006" key="3">
    <source>
        <dbReference type="Google" id="ProtNLM"/>
    </source>
</evidence>
<name>A0A1M7LJQ0_9PSED</name>
<organism evidence="1 2">
    <name type="scientific">Pseudomonas asturiensis</name>
    <dbReference type="NCBI Taxonomy" id="1190415"/>
    <lineage>
        <taxon>Bacteria</taxon>
        <taxon>Pseudomonadati</taxon>
        <taxon>Pseudomonadota</taxon>
        <taxon>Gammaproteobacteria</taxon>
        <taxon>Pseudomonadales</taxon>
        <taxon>Pseudomonadaceae</taxon>
        <taxon>Pseudomonas</taxon>
    </lineage>
</organism>
<evidence type="ECO:0000313" key="2">
    <source>
        <dbReference type="Proteomes" id="UP000183983"/>
    </source>
</evidence>
<reference evidence="1 2" key="1">
    <citation type="submission" date="2016-11" db="EMBL/GenBank/DDBJ databases">
        <authorList>
            <person name="Jaros S."/>
            <person name="Januszkiewicz K."/>
            <person name="Wedrychowicz H."/>
        </authorList>
    </citation>
    <scope>NUCLEOTIDE SEQUENCE [LARGE SCALE GENOMIC DNA]</scope>
    <source>
        <strain evidence="1 2">LMG 26898</strain>
    </source>
</reference>
<evidence type="ECO:0000313" key="1">
    <source>
        <dbReference type="EMBL" id="SHM78243.1"/>
    </source>
</evidence>